<comment type="caution">
    <text evidence="3">The sequence shown here is derived from an EMBL/GenBank/DDBJ whole genome shotgun (WGS) entry which is preliminary data.</text>
</comment>
<evidence type="ECO:0000313" key="3">
    <source>
        <dbReference type="EMBL" id="OLF54029.1"/>
    </source>
</evidence>
<gene>
    <name evidence="3" type="ORF">BTN82_13295</name>
</gene>
<name>A0A1Q8EQG8_9PSED</name>
<dbReference type="OrthoDB" id="6025249at2"/>
<feature type="chain" id="PRO_5013248911" evidence="2">
    <location>
        <begin position="25"/>
        <end position="117"/>
    </location>
</feature>
<reference evidence="3 4" key="1">
    <citation type="submission" date="2016-12" db="EMBL/GenBank/DDBJ databases">
        <authorList>
            <person name="Song W.-J."/>
            <person name="Kurnit D.M."/>
        </authorList>
    </citation>
    <scope>NUCLEOTIDE SEQUENCE [LARGE SCALE GENOMIC DNA]</scope>
    <source>
        <strain evidence="3 4">PCL1601</strain>
    </source>
</reference>
<dbReference type="AlphaFoldDB" id="A0A1Q8EQG8"/>
<dbReference type="RefSeq" id="WP_075119575.1">
    <property type="nucleotide sequence ID" value="NZ_MSCT01000010.1"/>
</dbReference>
<evidence type="ECO:0000256" key="2">
    <source>
        <dbReference type="SAM" id="SignalP"/>
    </source>
</evidence>
<keyword evidence="2" id="KW-0732">Signal</keyword>
<feature type="signal peptide" evidence="2">
    <location>
        <begin position="1"/>
        <end position="24"/>
    </location>
</feature>
<protein>
    <submittedName>
        <fullName evidence="3">Uncharacterized protein</fullName>
    </submittedName>
</protein>
<feature type="region of interest" description="Disordered" evidence="1">
    <location>
        <begin position="85"/>
        <end position="117"/>
    </location>
</feature>
<proteinExistence type="predicted"/>
<sequence length="117" mass="12076">MKHRVYTLAASLLLGALLPLAGHAAEPVEPPAENATAVGRGGCVDVSVGGYKAPDYDCLSQQMGNNPDGAKATQMNQEAMQVPINKRAPNQMGLATPAATGTRMGNSFGTSVTPQRP</sequence>
<dbReference type="Proteomes" id="UP000185578">
    <property type="component" value="Unassembled WGS sequence"/>
</dbReference>
<feature type="compositionally biased region" description="Polar residues" evidence="1">
    <location>
        <begin position="103"/>
        <end position="117"/>
    </location>
</feature>
<organism evidence="3 4">
    <name type="scientific">Pseudomonas chlororaphis</name>
    <dbReference type="NCBI Taxonomy" id="587753"/>
    <lineage>
        <taxon>Bacteria</taxon>
        <taxon>Pseudomonadati</taxon>
        <taxon>Pseudomonadota</taxon>
        <taxon>Gammaproteobacteria</taxon>
        <taxon>Pseudomonadales</taxon>
        <taxon>Pseudomonadaceae</taxon>
        <taxon>Pseudomonas</taxon>
    </lineage>
</organism>
<evidence type="ECO:0000313" key="4">
    <source>
        <dbReference type="Proteomes" id="UP000185578"/>
    </source>
</evidence>
<accession>A0A1Q8EQG8</accession>
<evidence type="ECO:0000256" key="1">
    <source>
        <dbReference type="SAM" id="MobiDB-lite"/>
    </source>
</evidence>
<dbReference type="EMBL" id="MSCT01000010">
    <property type="protein sequence ID" value="OLF54029.1"/>
    <property type="molecule type" value="Genomic_DNA"/>
</dbReference>